<dbReference type="EMBL" id="CAJMWY010000698">
    <property type="protein sequence ID" value="CAE6444168.1"/>
    <property type="molecule type" value="Genomic_DNA"/>
</dbReference>
<feature type="chain" id="PRO_5034742521" description="CBM1 domain-containing protein" evidence="1">
    <location>
        <begin position="20"/>
        <end position="67"/>
    </location>
</feature>
<sequence length="67" mass="6899">MKLILRAVIALVMTITISAAPLPDPAPLGGFCGGIIGIQCEKGLVCKLEGNFPDAGGICVKKGYRAK</sequence>
<evidence type="ECO:0000313" key="2">
    <source>
        <dbReference type="EMBL" id="CAE6444168.1"/>
    </source>
</evidence>
<dbReference type="AlphaFoldDB" id="A0A8H3AZU2"/>
<dbReference type="Proteomes" id="UP000663861">
    <property type="component" value="Unassembled WGS sequence"/>
</dbReference>
<protein>
    <recommendedName>
        <fullName evidence="4">CBM1 domain-containing protein</fullName>
    </recommendedName>
</protein>
<gene>
    <name evidence="2" type="ORF">RDB_LOCUS44859</name>
</gene>
<accession>A0A8H3AZU2</accession>
<proteinExistence type="predicted"/>
<name>A0A8H3AZU2_9AGAM</name>
<evidence type="ECO:0000256" key="1">
    <source>
        <dbReference type="SAM" id="SignalP"/>
    </source>
</evidence>
<feature type="signal peptide" evidence="1">
    <location>
        <begin position="1"/>
        <end position="19"/>
    </location>
</feature>
<evidence type="ECO:0008006" key="4">
    <source>
        <dbReference type="Google" id="ProtNLM"/>
    </source>
</evidence>
<reference evidence="2" key="1">
    <citation type="submission" date="2021-01" db="EMBL/GenBank/DDBJ databases">
        <authorList>
            <person name="Kaushik A."/>
        </authorList>
    </citation>
    <scope>NUCLEOTIDE SEQUENCE</scope>
    <source>
        <strain evidence="2">AG4-RS23</strain>
    </source>
</reference>
<keyword evidence="1" id="KW-0732">Signal</keyword>
<comment type="caution">
    <text evidence="2">The sequence shown here is derived from an EMBL/GenBank/DDBJ whole genome shotgun (WGS) entry which is preliminary data.</text>
</comment>
<organism evidence="2 3">
    <name type="scientific">Rhizoctonia solani</name>
    <dbReference type="NCBI Taxonomy" id="456999"/>
    <lineage>
        <taxon>Eukaryota</taxon>
        <taxon>Fungi</taxon>
        <taxon>Dikarya</taxon>
        <taxon>Basidiomycota</taxon>
        <taxon>Agaricomycotina</taxon>
        <taxon>Agaricomycetes</taxon>
        <taxon>Cantharellales</taxon>
        <taxon>Ceratobasidiaceae</taxon>
        <taxon>Rhizoctonia</taxon>
    </lineage>
</organism>
<evidence type="ECO:0000313" key="3">
    <source>
        <dbReference type="Proteomes" id="UP000663861"/>
    </source>
</evidence>